<dbReference type="AlphaFoldDB" id="A0A6L5QL55"/>
<dbReference type="Proteomes" id="UP000481037">
    <property type="component" value="Unassembled WGS sequence"/>
</dbReference>
<sequence>MSTTNIDGYEIEFTAEPLAGTNEWGAYVAIFAPSDNPMHLANIYPRQRVAADVSFSSEADAEEAAQQAGLDALKQLRAQGDQQP</sequence>
<comment type="caution">
    <text evidence="1">The sequence shown here is derived from an EMBL/GenBank/DDBJ whole genome shotgun (WGS) entry which is preliminary data.</text>
</comment>
<evidence type="ECO:0000313" key="1">
    <source>
        <dbReference type="EMBL" id="MRX10168.1"/>
    </source>
</evidence>
<dbReference type="EMBL" id="WKJM01000018">
    <property type="protein sequence ID" value="MRX10168.1"/>
    <property type="molecule type" value="Genomic_DNA"/>
</dbReference>
<reference evidence="1 2" key="1">
    <citation type="submission" date="2019-11" db="EMBL/GenBank/DDBJ databases">
        <title>Novel species isolated from a subtropical stream in China.</title>
        <authorList>
            <person name="Lu H."/>
        </authorList>
    </citation>
    <scope>NUCLEOTIDE SEQUENCE [LARGE SCALE GENOMIC DNA]</scope>
    <source>
        <strain evidence="1 2">FT25W</strain>
    </source>
</reference>
<dbReference type="RefSeq" id="WP_154364423.1">
    <property type="nucleotide sequence ID" value="NZ_WKJM01000018.1"/>
</dbReference>
<keyword evidence="2" id="KW-1185">Reference proteome</keyword>
<gene>
    <name evidence="1" type="ORF">GJ697_20225</name>
</gene>
<name>A0A6L5QL55_9BURK</name>
<proteinExistence type="predicted"/>
<evidence type="ECO:0000313" key="2">
    <source>
        <dbReference type="Proteomes" id="UP000481037"/>
    </source>
</evidence>
<organism evidence="1 2">
    <name type="scientific">Duganella alba</name>
    <dbReference type="NCBI Taxonomy" id="2666081"/>
    <lineage>
        <taxon>Bacteria</taxon>
        <taxon>Pseudomonadati</taxon>
        <taxon>Pseudomonadota</taxon>
        <taxon>Betaproteobacteria</taxon>
        <taxon>Burkholderiales</taxon>
        <taxon>Oxalobacteraceae</taxon>
        <taxon>Telluria group</taxon>
        <taxon>Duganella</taxon>
    </lineage>
</organism>
<protein>
    <submittedName>
        <fullName evidence="1">Uncharacterized protein</fullName>
    </submittedName>
</protein>
<accession>A0A6L5QL55</accession>